<dbReference type="AlphaFoldDB" id="A0A493TKZ0"/>
<reference evidence="2 3" key="1">
    <citation type="submission" date="2017-10" db="EMBL/GenBank/DDBJ databases">
        <title>A new Pekin duck reference genome.</title>
        <authorList>
            <person name="Hou Z.-C."/>
            <person name="Zhou Z.-K."/>
            <person name="Zhu F."/>
            <person name="Hou S.-S."/>
        </authorList>
    </citation>
    <scope>NUCLEOTIDE SEQUENCE [LARGE SCALE GENOMIC DNA]</scope>
</reference>
<dbReference type="Proteomes" id="UP000016666">
    <property type="component" value="Chromosome 7"/>
</dbReference>
<keyword evidence="1" id="KW-0472">Membrane</keyword>
<evidence type="ECO:0000256" key="1">
    <source>
        <dbReference type="SAM" id="Phobius"/>
    </source>
</evidence>
<sequence>MYNVLCRNNDKFPSSSIVNCCTDVTFSVKFQQLIPVQMFKVWLFLIGYCIFFKSPSKRF</sequence>
<keyword evidence="1" id="KW-1133">Transmembrane helix</keyword>
<reference evidence="2" key="3">
    <citation type="submission" date="2025-09" db="UniProtKB">
        <authorList>
            <consortium name="Ensembl"/>
        </authorList>
    </citation>
    <scope>IDENTIFICATION</scope>
</reference>
<name>A0A493TKZ0_ANAPP</name>
<accession>A0A493TKZ0</accession>
<dbReference type="OMA" id="SMQDNDQ"/>
<protein>
    <submittedName>
        <fullName evidence="2">Uncharacterized protein</fullName>
    </submittedName>
</protein>
<dbReference type="Ensembl" id="ENSAPLT00000034031.1">
    <property type="protein sequence ID" value="ENSAPLP00000026552.1"/>
    <property type="gene ID" value="ENSAPLG00000016514.1"/>
</dbReference>
<feature type="transmembrane region" description="Helical" evidence="1">
    <location>
        <begin position="33"/>
        <end position="52"/>
    </location>
</feature>
<reference evidence="2" key="2">
    <citation type="submission" date="2025-08" db="UniProtKB">
        <authorList>
            <consortium name="Ensembl"/>
        </authorList>
    </citation>
    <scope>IDENTIFICATION</scope>
</reference>
<evidence type="ECO:0000313" key="3">
    <source>
        <dbReference type="Proteomes" id="UP000016666"/>
    </source>
</evidence>
<keyword evidence="3" id="KW-1185">Reference proteome</keyword>
<organism evidence="2 3">
    <name type="scientific">Anas platyrhynchos platyrhynchos</name>
    <name type="common">Northern mallard</name>
    <dbReference type="NCBI Taxonomy" id="8840"/>
    <lineage>
        <taxon>Eukaryota</taxon>
        <taxon>Metazoa</taxon>
        <taxon>Chordata</taxon>
        <taxon>Craniata</taxon>
        <taxon>Vertebrata</taxon>
        <taxon>Euteleostomi</taxon>
        <taxon>Archelosauria</taxon>
        <taxon>Archosauria</taxon>
        <taxon>Dinosauria</taxon>
        <taxon>Saurischia</taxon>
        <taxon>Theropoda</taxon>
        <taxon>Coelurosauria</taxon>
        <taxon>Aves</taxon>
        <taxon>Neognathae</taxon>
        <taxon>Galloanserae</taxon>
        <taxon>Anseriformes</taxon>
        <taxon>Anatidae</taxon>
        <taxon>Anatinae</taxon>
        <taxon>Anas</taxon>
    </lineage>
</organism>
<dbReference type="GeneTree" id="ENSGT00960000189407"/>
<evidence type="ECO:0000313" key="2">
    <source>
        <dbReference type="Ensembl" id="ENSAPLP00000026552.1"/>
    </source>
</evidence>
<proteinExistence type="predicted"/>
<keyword evidence="1" id="KW-0812">Transmembrane</keyword>